<gene>
    <name evidence="5" type="ORF">WCD58_21190</name>
</gene>
<dbReference type="SMART" id="SM00342">
    <property type="entry name" value="HTH_ARAC"/>
    <property type="match status" value="1"/>
</dbReference>
<comment type="caution">
    <text evidence="5">The sequence shown here is derived from an EMBL/GenBank/DDBJ whole genome shotgun (WGS) entry which is preliminary data.</text>
</comment>
<dbReference type="PROSITE" id="PS01124">
    <property type="entry name" value="HTH_ARAC_FAMILY_2"/>
    <property type="match status" value="1"/>
</dbReference>
<keyword evidence="2" id="KW-0238">DNA-binding</keyword>
<evidence type="ECO:0000256" key="1">
    <source>
        <dbReference type="ARBA" id="ARBA00023015"/>
    </source>
</evidence>
<dbReference type="Gene3D" id="1.10.10.60">
    <property type="entry name" value="Homeodomain-like"/>
    <property type="match status" value="1"/>
</dbReference>
<dbReference type="PANTHER" id="PTHR46796:SF12">
    <property type="entry name" value="HTH-TYPE DNA-BINDING TRANSCRIPTIONAL ACTIVATOR EUTR"/>
    <property type="match status" value="1"/>
</dbReference>
<proteinExistence type="predicted"/>
<dbReference type="InterPro" id="IPR050204">
    <property type="entry name" value="AraC_XylS_family_regulators"/>
</dbReference>
<evidence type="ECO:0000313" key="5">
    <source>
        <dbReference type="EMBL" id="MEJ2863689.1"/>
    </source>
</evidence>
<dbReference type="InterPro" id="IPR018060">
    <property type="entry name" value="HTH_AraC"/>
</dbReference>
<evidence type="ECO:0000256" key="2">
    <source>
        <dbReference type="ARBA" id="ARBA00023125"/>
    </source>
</evidence>
<keyword evidence="1" id="KW-0805">Transcription regulation</keyword>
<dbReference type="SUPFAM" id="SSF46689">
    <property type="entry name" value="Homeodomain-like"/>
    <property type="match status" value="2"/>
</dbReference>
<evidence type="ECO:0000256" key="3">
    <source>
        <dbReference type="ARBA" id="ARBA00023163"/>
    </source>
</evidence>
<evidence type="ECO:0000259" key="4">
    <source>
        <dbReference type="PROSITE" id="PS01124"/>
    </source>
</evidence>
<accession>A0ABU8M8N5</accession>
<dbReference type="InterPro" id="IPR009057">
    <property type="entry name" value="Homeodomain-like_sf"/>
</dbReference>
<dbReference type="Proteomes" id="UP001369736">
    <property type="component" value="Unassembled WGS sequence"/>
</dbReference>
<keyword evidence="3" id="KW-0804">Transcription</keyword>
<organism evidence="5 6">
    <name type="scientific">Actinomycetospora flava</name>
    <dbReference type="NCBI Taxonomy" id="3129232"/>
    <lineage>
        <taxon>Bacteria</taxon>
        <taxon>Bacillati</taxon>
        <taxon>Actinomycetota</taxon>
        <taxon>Actinomycetes</taxon>
        <taxon>Pseudonocardiales</taxon>
        <taxon>Pseudonocardiaceae</taxon>
        <taxon>Actinomycetospora</taxon>
    </lineage>
</organism>
<dbReference type="EMBL" id="JBBEGM010000009">
    <property type="protein sequence ID" value="MEJ2863689.1"/>
    <property type="molecule type" value="Genomic_DNA"/>
</dbReference>
<evidence type="ECO:0000313" key="6">
    <source>
        <dbReference type="Proteomes" id="UP001369736"/>
    </source>
</evidence>
<name>A0ABU8M8N5_9PSEU</name>
<feature type="domain" description="HTH araC/xylS-type" evidence="4">
    <location>
        <begin position="200"/>
        <end position="302"/>
    </location>
</feature>
<dbReference type="PANTHER" id="PTHR46796">
    <property type="entry name" value="HTH-TYPE TRANSCRIPTIONAL ACTIVATOR RHAS-RELATED"/>
    <property type="match status" value="1"/>
</dbReference>
<keyword evidence="6" id="KW-1185">Reference proteome</keyword>
<dbReference type="Pfam" id="PF12833">
    <property type="entry name" value="HTH_18"/>
    <property type="match status" value="1"/>
</dbReference>
<reference evidence="5 6" key="1">
    <citation type="submission" date="2024-03" db="EMBL/GenBank/DDBJ databases">
        <title>Actinomycetospora sp. OC33-EN07, a novel actinomycete isolated from wild orchid (Aerides multiflora).</title>
        <authorList>
            <person name="Suriyachadkun C."/>
        </authorList>
    </citation>
    <scope>NUCLEOTIDE SEQUENCE [LARGE SCALE GENOMIC DNA]</scope>
    <source>
        <strain evidence="5 6">OC33-EN07</strain>
    </source>
</reference>
<protein>
    <submittedName>
        <fullName evidence="5">Helix-turn-helix transcriptional regulator</fullName>
    </submittedName>
</protein>
<sequence>MTLYLRATYTDLRPAPIDADGFAFWTQVVSTRALSMGRFRHSGSVEAVAEPPSALVVFQTLCGGALRIEDDHGQVSAPLVLLPTWSAYSLGWDDVTVRTTTLDPAEVARVGAELSGLSPDAVAFTSAVPVSAALAQYWSRVSAHVHDDVLTSDTLVGAPLVHADTVRHLATALLATFPNTAVAALDRGDADPRGEPATLRRAVDFMEAHAHEDIGLAEVADAARVGVRSLQLAFRRHRDSTPLEHLRRVRLERAHRDLQAGDHTRGDRVEAIAARWGFGHPGRFSVLYREHYGHSPSDTLRR</sequence>
<dbReference type="RefSeq" id="WP_337705051.1">
    <property type="nucleotide sequence ID" value="NZ_JBBEGM010000009.1"/>
</dbReference>